<dbReference type="AlphaFoldDB" id="A0A915J6S1"/>
<organism evidence="1 2">
    <name type="scientific">Romanomermis culicivorax</name>
    <name type="common">Nematode worm</name>
    <dbReference type="NCBI Taxonomy" id="13658"/>
    <lineage>
        <taxon>Eukaryota</taxon>
        <taxon>Metazoa</taxon>
        <taxon>Ecdysozoa</taxon>
        <taxon>Nematoda</taxon>
        <taxon>Enoplea</taxon>
        <taxon>Dorylaimia</taxon>
        <taxon>Mermithida</taxon>
        <taxon>Mermithoidea</taxon>
        <taxon>Mermithidae</taxon>
        <taxon>Romanomermis</taxon>
    </lineage>
</organism>
<proteinExistence type="predicted"/>
<dbReference type="WBParaSite" id="nRc.2.0.1.t21464-RA">
    <property type="protein sequence ID" value="nRc.2.0.1.t21464-RA"/>
    <property type="gene ID" value="nRc.2.0.1.g21464"/>
</dbReference>
<name>A0A915J6S1_ROMCU</name>
<accession>A0A915J6S1</accession>
<dbReference type="Proteomes" id="UP000887565">
    <property type="component" value="Unplaced"/>
</dbReference>
<evidence type="ECO:0000313" key="2">
    <source>
        <dbReference type="WBParaSite" id="nRc.2.0.1.t21464-RA"/>
    </source>
</evidence>
<protein>
    <submittedName>
        <fullName evidence="2">Uncharacterized protein</fullName>
    </submittedName>
</protein>
<sequence>MLSYCLLDIRYSSITKQSPKFRTFLCMLTFCVSRKELCLRSTARSSTAAVATASTRTSATPAAATAAATAATATSTAPTAFGRNADQ</sequence>
<keyword evidence="1" id="KW-1185">Reference proteome</keyword>
<evidence type="ECO:0000313" key="1">
    <source>
        <dbReference type="Proteomes" id="UP000887565"/>
    </source>
</evidence>
<reference evidence="2" key="1">
    <citation type="submission" date="2022-11" db="UniProtKB">
        <authorList>
            <consortium name="WormBaseParasite"/>
        </authorList>
    </citation>
    <scope>IDENTIFICATION</scope>
</reference>